<evidence type="ECO:0000313" key="8">
    <source>
        <dbReference type="EMBL" id="RXH55053.1"/>
    </source>
</evidence>
<dbReference type="RefSeq" id="WP_128914733.1">
    <property type="nucleotide sequence ID" value="NZ_RDSM01000003.1"/>
</dbReference>
<evidence type="ECO:0000256" key="3">
    <source>
        <dbReference type="ARBA" id="ARBA00022989"/>
    </source>
</evidence>
<accession>A0A4Q0SVJ7</accession>
<name>A0A4Q0SVJ7_9BACT</name>
<evidence type="ECO:0000259" key="7">
    <source>
        <dbReference type="PROSITE" id="PS52015"/>
    </source>
</evidence>
<dbReference type="EMBL" id="RDSM01000003">
    <property type="protein sequence ID" value="RXH55053.1"/>
    <property type="molecule type" value="Genomic_DNA"/>
</dbReference>
<feature type="domain" description="TonB C-terminal" evidence="7">
    <location>
        <begin position="274"/>
        <end position="365"/>
    </location>
</feature>
<reference evidence="9" key="2">
    <citation type="submission" date="2019-02" db="EMBL/GenBank/DDBJ databases">
        <title>Granulicella sibirica sp. nov., a psychrotolerant acidobacterium isolated from an organic soil layer in forested tundra, West Siberia.</title>
        <authorList>
            <person name="Oshkin I.Y."/>
            <person name="Kulichevskaya I.S."/>
            <person name="Rijpstra W.I.C."/>
            <person name="Sinninghe Damste J.S."/>
            <person name="Rakitin A.L."/>
            <person name="Ravin N.V."/>
            <person name="Dedysh S.N."/>
        </authorList>
    </citation>
    <scope>NUCLEOTIDE SEQUENCE [LARGE SCALE GENOMIC DNA]</scope>
    <source>
        <strain evidence="9">AF10</strain>
    </source>
</reference>
<keyword evidence="2 6" id="KW-0812">Transmembrane</keyword>
<feature type="region of interest" description="Disordered" evidence="5">
    <location>
        <begin position="153"/>
        <end position="222"/>
    </location>
</feature>
<comment type="caution">
    <text evidence="8">The sequence shown here is derived from an EMBL/GenBank/DDBJ whole genome shotgun (WGS) entry which is preliminary data.</text>
</comment>
<dbReference type="Proteomes" id="UP000289437">
    <property type="component" value="Unassembled WGS sequence"/>
</dbReference>
<dbReference type="Gene3D" id="3.30.1150.10">
    <property type="match status" value="1"/>
</dbReference>
<dbReference type="GO" id="GO:0055085">
    <property type="term" value="P:transmembrane transport"/>
    <property type="evidence" value="ECO:0007669"/>
    <property type="project" value="InterPro"/>
</dbReference>
<comment type="subcellular location">
    <subcellularLocation>
        <location evidence="1">Membrane</location>
        <topology evidence="1">Single-pass membrane protein</topology>
    </subcellularLocation>
</comment>
<protein>
    <submittedName>
        <fullName evidence="8">Ferric siderophore transport system, periplasmic binding protein TonB</fullName>
    </submittedName>
</protein>
<keyword evidence="9" id="KW-1185">Reference proteome</keyword>
<feature type="compositionally biased region" description="Polar residues" evidence="5">
    <location>
        <begin position="197"/>
        <end position="220"/>
    </location>
</feature>
<dbReference type="Pfam" id="PF03544">
    <property type="entry name" value="TonB_C"/>
    <property type="match status" value="1"/>
</dbReference>
<proteinExistence type="predicted"/>
<evidence type="ECO:0000256" key="6">
    <source>
        <dbReference type="SAM" id="Phobius"/>
    </source>
</evidence>
<sequence>MMTKPLRSEATAPSTDLQFAHFGVLNAGSQSKASFFTSLTINLILAAVILIITAATTKVVENNRRIANLVAPVMIKEVEPVHPKVVPPKLPPTPVVKVDPPKIVVPEVKLPEPPKVPVVHMNEPVPINAPAPPKVVTPPAAPKVVNLARPEAASVASNNPRPTAVALGQADNPIAPSNRPATAAINLGQRGAAGMPASNNGTGPTTVSLGSGSPGSQAMSGNGARAVQGVSLGRNGGTGPMNSTGRNAATAGQVNLGMVQQPSMPKPAALSTAAVRSGPKVLYKPKPDYTAEARALHLEGTVSVRLRVAASGAVTVIGVGNGLGHGLDESAERAVRATRFQPAVDASGQPTDWEGVVNVIFQMAE</sequence>
<reference evidence="8 9" key="1">
    <citation type="submission" date="2018-11" db="EMBL/GenBank/DDBJ databases">
        <authorList>
            <person name="Mardanov A.V."/>
            <person name="Ravin N.V."/>
            <person name="Dedysh S.N."/>
        </authorList>
    </citation>
    <scope>NUCLEOTIDE SEQUENCE [LARGE SCALE GENOMIC DNA]</scope>
    <source>
        <strain evidence="8 9">AF10</strain>
    </source>
</reference>
<evidence type="ECO:0000313" key="9">
    <source>
        <dbReference type="Proteomes" id="UP000289437"/>
    </source>
</evidence>
<organism evidence="8 9">
    <name type="scientific">Granulicella sibirica</name>
    <dbReference type="NCBI Taxonomy" id="2479048"/>
    <lineage>
        <taxon>Bacteria</taxon>
        <taxon>Pseudomonadati</taxon>
        <taxon>Acidobacteriota</taxon>
        <taxon>Terriglobia</taxon>
        <taxon>Terriglobales</taxon>
        <taxon>Acidobacteriaceae</taxon>
        <taxon>Granulicella</taxon>
    </lineage>
</organism>
<dbReference type="SUPFAM" id="SSF74653">
    <property type="entry name" value="TolA/TonB C-terminal domain"/>
    <property type="match status" value="1"/>
</dbReference>
<dbReference type="AlphaFoldDB" id="A0A4Q0SVJ7"/>
<evidence type="ECO:0000256" key="4">
    <source>
        <dbReference type="ARBA" id="ARBA00023136"/>
    </source>
</evidence>
<dbReference type="GO" id="GO:0016020">
    <property type="term" value="C:membrane"/>
    <property type="evidence" value="ECO:0007669"/>
    <property type="project" value="UniProtKB-SubCell"/>
</dbReference>
<dbReference type="InterPro" id="IPR037682">
    <property type="entry name" value="TonB_C"/>
</dbReference>
<feature type="transmembrane region" description="Helical" evidence="6">
    <location>
        <begin position="35"/>
        <end position="55"/>
    </location>
</feature>
<dbReference type="InterPro" id="IPR006260">
    <property type="entry name" value="TonB/TolA_C"/>
</dbReference>
<gene>
    <name evidence="8" type="ORF">GRAN_4157</name>
</gene>
<evidence type="ECO:0000256" key="5">
    <source>
        <dbReference type="SAM" id="MobiDB-lite"/>
    </source>
</evidence>
<dbReference type="OrthoDB" id="115028at2"/>
<dbReference type="NCBIfam" id="TIGR01352">
    <property type="entry name" value="tonB_Cterm"/>
    <property type="match status" value="1"/>
</dbReference>
<keyword evidence="4 6" id="KW-0472">Membrane</keyword>
<dbReference type="PROSITE" id="PS52015">
    <property type="entry name" value="TONB_CTD"/>
    <property type="match status" value="1"/>
</dbReference>
<keyword evidence="3 6" id="KW-1133">Transmembrane helix</keyword>
<evidence type="ECO:0000256" key="1">
    <source>
        <dbReference type="ARBA" id="ARBA00004167"/>
    </source>
</evidence>
<evidence type="ECO:0000256" key="2">
    <source>
        <dbReference type="ARBA" id="ARBA00022692"/>
    </source>
</evidence>